<comment type="caution">
    <text evidence="5">The sequence shown here is derived from an EMBL/GenBank/DDBJ whole genome shotgun (WGS) entry which is preliminary data.</text>
</comment>
<dbReference type="Proteomes" id="UP001152320">
    <property type="component" value="Chromosome 14"/>
</dbReference>
<gene>
    <name evidence="5" type="ORF">HOLleu_28207</name>
</gene>
<evidence type="ECO:0000256" key="2">
    <source>
        <dbReference type="ARBA" id="ARBA00022980"/>
    </source>
</evidence>
<dbReference type="EMBL" id="JAIZAY010000014">
    <property type="protein sequence ID" value="KAJ8028945.1"/>
    <property type="molecule type" value="Genomic_DNA"/>
</dbReference>
<keyword evidence="4" id="KW-0687">Ribonucleoprotein</keyword>
<dbReference type="PANTHER" id="PTHR13014:SF3">
    <property type="entry name" value="LARGE RIBOSOMAL SUBUNIT PROTEIN ML65"/>
    <property type="match status" value="1"/>
</dbReference>
<dbReference type="GO" id="GO:0006412">
    <property type="term" value="P:translation"/>
    <property type="evidence" value="ECO:0007669"/>
    <property type="project" value="InterPro"/>
</dbReference>
<dbReference type="OrthoDB" id="6041973at2759"/>
<name>A0A9Q1BLQ8_HOLLE</name>
<dbReference type="GO" id="GO:0005762">
    <property type="term" value="C:mitochondrial large ribosomal subunit"/>
    <property type="evidence" value="ECO:0007669"/>
    <property type="project" value="TreeGrafter"/>
</dbReference>
<evidence type="ECO:0000256" key="1">
    <source>
        <dbReference type="ARBA" id="ARBA00004173"/>
    </source>
</evidence>
<keyword evidence="2 5" id="KW-0689">Ribosomal protein</keyword>
<evidence type="ECO:0000313" key="5">
    <source>
        <dbReference type="EMBL" id="KAJ8028945.1"/>
    </source>
</evidence>
<dbReference type="InterPro" id="IPR039982">
    <property type="entry name" value="Ribosomal_mL65"/>
</dbReference>
<comment type="subcellular location">
    <subcellularLocation>
        <location evidence="1">Mitochondrion</location>
    </subcellularLocation>
</comment>
<organism evidence="5 6">
    <name type="scientific">Holothuria leucospilota</name>
    <name type="common">Black long sea cucumber</name>
    <name type="synonym">Mertensiothuria leucospilota</name>
    <dbReference type="NCBI Taxonomy" id="206669"/>
    <lineage>
        <taxon>Eukaryota</taxon>
        <taxon>Metazoa</taxon>
        <taxon>Echinodermata</taxon>
        <taxon>Eleutherozoa</taxon>
        <taxon>Echinozoa</taxon>
        <taxon>Holothuroidea</taxon>
        <taxon>Aspidochirotacea</taxon>
        <taxon>Aspidochirotida</taxon>
        <taxon>Holothuriidae</taxon>
        <taxon>Holothuria</taxon>
    </lineage>
</organism>
<dbReference type="AlphaFoldDB" id="A0A9Q1BLQ8"/>
<reference evidence="5" key="1">
    <citation type="submission" date="2021-10" db="EMBL/GenBank/DDBJ databases">
        <title>Tropical sea cucumber genome reveals ecological adaptation and Cuvierian tubules defense mechanism.</title>
        <authorList>
            <person name="Chen T."/>
        </authorList>
    </citation>
    <scope>NUCLEOTIDE SEQUENCE</scope>
    <source>
        <strain evidence="5">Nanhai2018</strain>
        <tissue evidence="5">Muscle</tissue>
    </source>
</reference>
<accession>A0A9Q1BLQ8</accession>
<keyword evidence="3" id="KW-0496">Mitochondrion</keyword>
<evidence type="ECO:0000256" key="4">
    <source>
        <dbReference type="ARBA" id="ARBA00023274"/>
    </source>
</evidence>
<dbReference type="GO" id="GO:0003735">
    <property type="term" value="F:structural constituent of ribosome"/>
    <property type="evidence" value="ECO:0007669"/>
    <property type="project" value="InterPro"/>
</dbReference>
<evidence type="ECO:0000313" key="6">
    <source>
        <dbReference type="Proteomes" id="UP001152320"/>
    </source>
</evidence>
<dbReference type="InterPro" id="IPR010793">
    <property type="entry name" value="Ribosomal_mL37/mL65"/>
</dbReference>
<evidence type="ECO:0000256" key="3">
    <source>
        <dbReference type="ARBA" id="ARBA00023128"/>
    </source>
</evidence>
<dbReference type="PANTHER" id="PTHR13014">
    <property type="entry name" value="MITOCHONDRIAL 28S RIBOSOMAL PROTEIN S30/P52 PRO-APOTOTIC PROTEIN"/>
    <property type="match status" value="1"/>
</dbReference>
<proteinExistence type="predicted"/>
<dbReference type="Pfam" id="PF07147">
    <property type="entry name" value="PDCD9"/>
    <property type="match status" value="1"/>
</dbReference>
<protein>
    <submittedName>
        <fullName evidence="5">28S ribosomal protein S30, mitochondrial</fullName>
    </submittedName>
</protein>
<sequence>MAASMCYSCVRHFSKVSSLNARPGYPPSLRTYETVLPRVPRILEGSEPQYPPIRPSITSGSVAGKKARRDAWIESLRCSERPPEMIYQLQKKQQWQHKVKPFNFQMGFSKYFRQLTKTVVVDDLPQQLESLMEEDYVSAELNTLKDRFKEVLLTDAFSTYRHRPDKTSLDQEKSQTFAQNAVMFLLSYLGLKYSHLSSAVVDEQCLMKSFWERNEKRVQFIGNPVCSIRTKDPLGQFVPVSDELCQQEIEDWPWDPKELGIFPKCINSVCFPGFKYQPNNLHPHTQVYGLNFNKKRTVELNIFQEIQENFGVMAGYAWLNALGMYQHYCWFKDIPQPMTAQIIFTDGKSLSFYCYQANTLNLRDADNPLSNVCFQRLMVPMFTDIKDGVVRDFNEDALRLMLAFFINPTVKA</sequence>
<keyword evidence="6" id="KW-1185">Reference proteome</keyword>